<gene>
    <name evidence="1" type="ORF">PUT78_15365</name>
</gene>
<accession>A0ABT5TBH1</accession>
<evidence type="ECO:0000313" key="1">
    <source>
        <dbReference type="EMBL" id="MDD7972478.1"/>
    </source>
</evidence>
<dbReference type="EMBL" id="JAQZSM010000016">
    <property type="protein sequence ID" value="MDD7972478.1"/>
    <property type="molecule type" value="Genomic_DNA"/>
</dbReference>
<organism evidence="1 2">
    <name type="scientific">Roseinatronobacter alkalisoli</name>
    <dbReference type="NCBI Taxonomy" id="3028235"/>
    <lineage>
        <taxon>Bacteria</taxon>
        <taxon>Pseudomonadati</taxon>
        <taxon>Pseudomonadota</taxon>
        <taxon>Alphaproteobacteria</taxon>
        <taxon>Rhodobacterales</taxon>
        <taxon>Paracoccaceae</taxon>
        <taxon>Roseinatronobacter</taxon>
    </lineage>
</organism>
<protein>
    <submittedName>
        <fullName evidence="1">Uncharacterized protein</fullName>
    </submittedName>
</protein>
<dbReference type="Proteomes" id="UP001431784">
    <property type="component" value="Unassembled WGS sequence"/>
</dbReference>
<proteinExistence type="predicted"/>
<reference evidence="1" key="1">
    <citation type="submission" date="2023-02" db="EMBL/GenBank/DDBJ databases">
        <title>Description of Roseinatronobacter alkalisoli sp. nov., an alkaliphilic bacerium isolated from soda soil.</title>
        <authorList>
            <person name="Wei W."/>
        </authorList>
    </citation>
    <scope>NUCLEOTIDE SEQUENCE</scope>
    <source>
        <strain evidence="1">HJB301</strain>
    </source>
</reference>
<dbReference type="RefSeq" id="WP_274353154.1">
    <property type="nucleotide sequence ID" value="NZ_JAQZSM010000016.1"/>
</dbReference>
<comment type="caution">
    <text evidence="1">The sequence shown here is derived from an EMBL/GenBank/DDBJ whole genome shotgun (WGS) entry which is preliminary data.</text>
</comment>
<evidence type="ECO:0000313" key="2">
    <source>
        <dbReference type="Proteomes" id="UP001431784"/>
    </source>
</evidence>
<name>A0ABT5TBH1_9RHOB</name>
<keyword evidence="2" id="KW-1185">Reference proteome</keyword>
<sequence>MIDGRPIAMDGRLVQTILVRDLTTAGHNLLASMEQADVWNQLKRVLTPAEVASLSLKQLSALILELSERAIRKKLGLD</sequence>